<accession>C8PBB6</accession>
<dbReference type="Pfam" id="PF00069">
    <property type="entry name" value="Pkinase"/>
    <property type="match status" value="1"/>
</dbReference>
<dbReference type="Gene3D" id="1.10.510.10">
    <property type="entry name" value="Transferase(Phosphotransferase) domain 1"/>
    <property type="match status" value="1"/>
</dbReference>
<dbReference type="GO" id="GO:0005524">
    <property type="term" value="F:ATP binding"/>
    <property type="evidence" value="ECO:0007669"/>
    <property type="project" value="InterPro"/>
</dbReference>
<dbReference type="PANTHER" id="PTHR44167">
    <property type="entry name" value="OVARIAN-SPECIFIC SERINE/THREONINE-PROTEIN KINASE LOK-RELATED"/>
    <property type="match status" value="1"/>
</dbReference>
<dbReference type="PANTHER" id="PTHR44167:SF24">
    <property type="entry name" value="SERINE_THREONINE-PROTEIN KINASE CHK2"/>
    <property type="match status" value="1"/>
</dbReference>
<dbReference type="GO" id="GO:0004674">
    <property type="term" value="F:protein serine/threonine kinase activity"/>
    <property type="evidence" value="ECO:0007669"/>
    <property type="project" value="TreeGrafter"/>
</dbReference>
<comment type="caution">
    <text evidence="2">The sequence shown here is derived from an EMBL/GenBank/DDBJ whole genome shotgun (WGS) entry which is preliminary data.</text>
</comment>
<dbReference type="InterPro" id="IPR000719">
    <property type="entry name" value="Prot_kinase_dom"/>
</dbReference>
<keyword evidence="3" id="KW-1185">Reference proteome</keyword>
<dbReference type="PROSITE" id="PS50011">
    <property type="entry name" value="PROTEIN_KINASE_DOM"/>
    <property type="match status" value="1"/>
</dbReference>
<name>C8PBB6_9LACO</name>
<protein>
    <recommendedName>
        <fullName evidence="1">Protein kinase domain-containing protein</fullName>
    </recommendedName>
</protein>
<dbReference type="GO" id="GO:0005737">
    <property type="term" value="C:cytoplasm"/>
    <property type="evidence" value="ECO:0007669"/>
    <property type="project" value="TreeGrafter"/>
</dbReference>
<organism evidence="2 3">
    <name type="scientific">Lactobacillus iners DSM 13335</name>
    <dbReference type="NCBI Taxonomy" id="525328"/>
    <lineage>
        <taxon>Bacteria</taxon>
        <taxon>Bacillati</taxon>
        <taxon>Bacillota</taxon>
        <taxon>Bacilli</taxon>
        <taxon>Lactobacillales</taxon>
        <taxon>Lactobacillaceae</taxon>
        <taxon>Lactobacillus</taxon>
    </lineage>
</organism>
<dbReference type="Proteomes" id="UP000004115">
    <property type="component" value="Unassembled WGS sequence"/>
</dbReference>
<dbReference type="HOGENOM" id="CLU_051824_0_0_9"/>
<dbReference type="InterPro" id="IPR057929">
    <property type="entry name" value="RamC_N"/>
</dbReference>
<gene>
    <name evidence="2" type="ORF">HMPREF0520_0386</name>
</gene>
<dbReference type="AlphaFoldDB" id="C8PBB6"/>
<dbReference type="InterPro" id="IPR011009">
    <property type="entry name" value="Kinase-like_dom_sf"/>
</dbReference>
<sequence length="433" mass="50153">MKKSNLSKKYSIFLNINNIKKQSSQDIWAYPSYAHSIVADYGWKIHISAVVTNALEIAEKFLKLNKRYKLDFKIISSISNLEKLNMGYYGNSQVGKFITIYPPQDKVLNTLEILYYFFHNDIGIPVGSDFSYKLSSNVYYRFGTLLLDSRNIDKRDKQLKPFKDAETIPDYTLRHLHQLPSNYLILKVLKKMGPTGVFLGLDISTRKKVIIRYATKLYNLELSGIDENDRLLSTSSILNMNEIKNNSHYENIIDTFYVDTSVFLVTEYIDGRTLDEMALDGELDKLSNSQKMHIFNQMYSSITNLNKLGIMFRDVSFNNVIITQNLELKIIDFNYAVSQSGLPNFGGRKVNPAGTYGFYNPVIQMKYHNSDKYGLAKFLYFLFYPKAYVQFVSQIDIDTSYSRITDILKSVTCKPLPKEVDILYNYLLDEFIY</sequence>
<dbReference type="SUPFAM" id="SSF56112">
    <property type="entry name" value="Protein kinase-like (PK-like)"/>
    <property type="match status" value="1"/>
</dbReference>
<evidence type="ECO:0000313" key="3">
    <source>
        <dbReference type="Proteomes" id="UP000004115"/>
    </source>
</evidence>
<reference evidence="2 3" key="1">
    <citation type="submission" date="2009-09" db="EMBL/GenBank/DDBJ databases">
        <authorList>
            <person name="Qin X."/>
            <person name="Bachman B."/>
            <person name="Battles P."/>
            <person name="Bell A."/>
            <person name="Bess C."/>
            <person name="Bickham C."/>
            <person name="Chaboub L."/>
            <person name="Chen D."/>
            <person name="Coyle M."/>
            <person name="Deiros D.R."/>
            <person name="Dinh H."/>
            <person name="Forbes L."/>
            <person name="Fowler G."/>
            <person name="Francisco L."/>
            <person name="Fu Q."/>
            <person name="Gubbala S."/>
            <person name="Hale W."/>
            <person name="Han Y."/>
            <person name="Hemphill L."/>
            <person name="Highlander S.K."/>
            <person name="Hirani K."/>
            <person name="Hogues M."/>
            <person name="Jackson L."/>
            <person name="Jakkamsetti A."/>
            <person name="Javaid M."/>
            <person name="Jiang H."/>
            <person name="Korchina V."/>
            <person name="Kovar C."/>
            <person name="Lara F."/>
            <person name="Lee S."/>
            <person name="Mata R."/>
            <person name="Mathew T."/>
            <person name="Moen C."/>
            <person name="Morales K."/>
            <person name="Munidasa M."/>
            <person name="Nazareth L."/>
            <person name="Ngo R."/>
            <person name="Nguyen L."/>
            <person name="Okwuonu G."/>
            <person name="Ongeri F."/>
            <person name="Patil S."/>
            <person name="Petrosino J."/>
            <person name="Pham C."/>
            <person name="Pham P."/>
            <person name="Pu L.-L."/>
            <person name="Puazo M."/>
            <person name="Raj R."/>
            <person name="Reid J."/>
            <person name="Rouhana J."/>
            <person name="Saada N."/>
            <person name="Shang Y."/>
            <person name="Simmons D."/>
            <person name="Thornton R."/>
            <person name="Warren J."/>
            <person name="Weissenberger G."/>
            <person name="Zhang J."/>
            <person name="Zhang L."/>
            <person name="Zhou C."/>
            <person name="Zhu D."/>
            <person name="Muzny D."/>
            <person name="Worley K."/>
            <person name="Gibbs R."/>
        </authorList>
    </citation>
    <scope>NUCLEOTIDE SEQUENCE [LARGE SCALE GENOMIC DNA]</scope>
    <source>
        <strain evidence="2 3">DSM 13335</strain>
    </source>
</reference>
<dbReference type="SMART" id="SM00220">
    <property type="entry name" value="S_TKc"/>
    <property type="match status" value="1"/>
</dbReference>
<evidence type="ECO:0000259" key="1">
    <source>
        <dbReference type="PROSITE" id="PS50011"/>
    </source>
</evidence>
<feature type="domain" description="Protein kinase" evidence="1">
    <location>
        <begin position="183"/>
        <end position="433"/>
    </location>
</feature>
<dbReference type="OrthoDB" id="1492512at2"/>
<dbReference type="PATRIC" id="fig|525328.13.peg.720"/>
<dbReference type="EMBL" id="ACLN01000004">
    <property type="protein sequence ID" value="EEW52065.1"/>
    <property type="molecule type" value="Genomic_DNA"/>
</dbReference>
<proteinExistence type="predicted"/>
<dbReference type="RefSeq" id="WP_006729393.1">
    <property type="nucleotide sequence ID" value="NZ_AZET01000002.1"/>
</dbReference>
<evidence type="ECO:0000313" key="2">
    <source>
        <dbReference type="EMBL" id="EEW52065.1"/>
    </source>
</evidence>
<dbReference type="Pfam" id="PF25816">
    <property type="entry name" value="RamC_N"/>
    <property type="match status" value="1"/>
</dbReference>